<evidence type="ECO:0000313" key="2">
    <source>
        <dbReference type="WBParaSite" id="GPLIN_001477300"/>
    </source>
</evidence>
<reference evidence="2" key="2">
    <citation type="submission" date="2016-06" db="UniProtKB">
        <authorList>
            <consortium name="WormBaseParasite"/>
        </authorList>
    </citation>
    <scope>IDENTIFICATION</scope>
</reference>
<reference evidence="1" key="1">
    <citation type="submission" date="2014-05" db="EMBL/GenBank/DDBJ databases">
        <title>The genome and life-stage specific transcriptomes of Globodera pallida elucidate key aspects of plant parasitism by a cyst nematode.</title>
        <authorList>
            <person name="Cotton J.A."/>
            <person name="Lilley C.J."/>
            <person name="Jones L.M."/>
            <person name="Kikuchi T."/>
            <person name="Reid A.J."/>
            <person name="Thorpe P."/>
            <person name="Tsai I.J."/>
            <person name="Beasley H."/>
            <person name="Blok V."/>
            <person name="Cock P.J.A."/>
            <person name="Van den Akker S.E."/>
            <person name="Holroyd N."/>
            <person name="Hunt M."/>
            <person name="Mantelin S."/>
            <person name="Naghra H."/>
            <person name="Pain A."/>
            <person name="Palomares-Rius J.E."/>
            <person name="Zarowiecki M."/>
            <person name="Berriman M."/>
            <person name="Jones J.T."/>
            <person name="Urwin P.E."/>
        </authorList>
    </citation>
    <scope>NUCLEOTIDE SEQUENCE [LARGE SCALE GENOMIC DNA]</scope>
    <source>
        <strain evidence="1">Lindley</strain>
    </source>
</reference>
<sequence length="277" mass="31683">MRTRRFLLGAEMNGVSYKDTFAAKGSELYEALTENRTEDAKRIYADTSARYYALLEGLSVPKVVYHDPKNPKAWKIVAPDADIPLFPGAESWNGIHARIVGLPGFYKDFPNHYAVQMPWGLVTPAQEDKLRIPEPLTRGDLDNEKQMTEKTLQYPFIFTTNSTDEQYVATKVEHEYNVFSEEEVKNYIEQDIYIIEKNTMREDFTFTKFPVMFTYGYESTYIAIGMNLSTNLKIVCIGKDGEVTVINLDIDTSKLDVALEKAKELEATLLRIKELLA</sequence>
<dbReference type="AlphaFoldDB" id="A0A183CPG6"/>
<proteinExistence type="predicted"/>
<evidence type="ECO:0000313" key="1">
    <source>
        <dbReference type="Proteomes" id="UP000050741"/>
    </source>
</evidence>
<dbReference type="WBParaSite" id="GPLIN_001477300">
    <property type="protein sequence ID" value="GPLIN_001477300"/>
    <property type="gene ID" value="GPLIN_001477300"/>
</dbReference>
<protein>
    <submittedName>
        <fullName evidence="2">ABC transporter substrate-binding protein</fullName>
    </submittedName>
</protein>
<organism evidence="1 2">
    <name type="scientific">Globodera pallida</name>
    <name type="common">Potato cyst nematode worm</name>
    <name type="synonym">Heterodera pallida</name>
    <dbReference type="NCBI Taxonomy" id="36090"/>
    <lineage>
        <taxon>Eukaryota</taxon>
        <taxon>Metazoa</taxon>
        <taxon>Ecdysozoa</taxon>
        <taxon>Nematoda</taxon>
        <taxon>Chromadorea</taxon>
        <taxon>Rhabditida</taxon>
        <taxon>Tylenchina</taxon>
        <taxon>Tylenchomorpha</taxon>
        <taxon>Tylenchoidea</taxon>
        <taxon>Heteroderidae</taxon>
        <taxon>Heteroderinae</taxon>
        <taxon>Globodera</taxon>
    </lineage>
</organism>
<keyword evidence="1" id="KW-1185">Reference proteome</keyword>
<accession>A0A183CPG6</accession>
<dbReference type="Proteomes" id="UP000050741">
    <property type="component" value="Unassembled WGS sequence"/>
</dbReference>
<name>A0A183CPG6_GLOPA</name>